<keyword evidence="8" id="KW-1185">Reference proteome</keyword>
<evidence type="ECO:0000313" key="7">
    <source>
        <dbReference type="EMBL" id="MFC6634149.1"/>
    </source>
</evidence>
<feature type="chain" id="PRO_5045221190" evidence="4">
    <location>
        <begin position="26"/>
        <end position="656"/>
    </location>
</feature>
<feature type="domain" description="Haemolysin activator HlyB C-terminal" evidence="5">
    <location>
        <begin position="279"/>
        <end position="554"/>
    </location>
</feature>
<dbReference type="RefSeq" id="WP_193190016.1">
    <property type="nucleotide sequence ID" value="NZ_JACZFR010000011.1"/>
</dbReference>
<dbReference type="Gene3D" id="3.10.20.310">
    <property type="entry name" value="membrane protein fhac"/>
    <property type="match status" value="1"/>
</dbReference>
<dbReference type="InterPro" id="IPR013686">
    <property type="entry name" value="Polypept-transport_assoc_ShlB"/>
</dbReference>
<dbReference type="Pfam" id="PF08479">
    <property type="entry name" value="POTRA_2"/>
    <property type="match status" value="1"/>
</dbReference>
<dbReference type="Proteomes" id="UP001596425">
    <property type="component" value="Unassembled WGS sequence"/>
</dbReference>
<evidence type="ECO:0000256" key="2">
    <source>
        <dbReference type="ARBA" id="ARBA00022692"/>
    </source>
</evidence>
<gene>
    <name evidence="7" type="ORF">ACFQBM_12685</name>
</gene>
<comment type="caution">
    <text evidence="7">The sequence shown here is derived from an EMBL/GenBank/DDBJ whole genome shotgun (WGS) entry which is preliminary data.</text>
</comment>
<evidence type="ECO:0000256" key="3">
    <source>
        <dbReference type="ARBA" id="ARBA00023237"/>
    </source>
</evidence>
<dbReference type="InterPro" id="IPR005565">
    <property type="entry name" value="Hemolysn_activator_HlyB_C"/>
</dbReference>
<evidence type="ECO:0000256" key="1">
    <source>
        <dbReference type="ARBA" id="ARBA00022452"/>
    </source>
</evidence>
<feature type="domain" description="Polypeptide-transport-associated ShlB-type" evidence="6">
    <location>
        <begin position="171"/>
        <end position="218"/>
    </location>
</feature>
<proteinExistence type="predicted"/>
<dbReference type="Gene3D" id="2.40.160.50">
    <property type="entry name" value="membrane protein fhac: a member of the omp85/tpsb transporter family"/>
    <property type="match status" value="1"/>
</dbReference>
<keyword evidence="3" id="KW-0998">Cell outer membrane</keyword>
<feature type="signal peptide" evidence="4">
    <location>
        <begin position="1"/>
        <end position="25"/>
    </location>
</feature>
<keyword evidence="4" id="KW-0732">Signal</keyword>
<reference evidence="8" key="1">
    <citation type="journal article" date="2019" name="Int. J. Syst. Evol. Microbiol.">
        <title>The Global Catalogue of Microorganisms (GCM) 10K type strain sequencing project: providing services to taxonomists for standard genome sequencing and annotation.</title>
        <authorList>
            <consortium name="The Broad Institute Genomics Platform"/>
            <consortium name="The Broad Institute Genome Sequencing Center for Infectious Disease"/>
            <person name="Wu L."/>
            <person name="Ma J."/>
        </authorList>
    </citation>
    <scope>NUCLEOTIDE SEQUENCE [LARGE SCALE GENOMIC DNA]</scope>
    <source>
        <strain evidence="8">CGMCC 1.13718</strain>
    </source>
</reference>
<protein>
    <submittedName>
        <fullName evidence="7">ShlB/FhaC/HecB family hemolysin secretion/activation protein</fullName>
    </submittedName>
</protein>
<dbReference type="InterPro" id="IPR051544">
    <property type="entry name" value="TPS_OM_transporter"/>
</dbReference>
<dbReference type="EMBL" id="JBHSVR010000001">
    <property type="protein sequence ID" value="MFC6634149.1"/>
    <property type="molecule type" value="Genomic_DNA"/>
</dbReference>
<evidence type="ECO:0000259" key="5">
    <source>
        <dbReference type="Pfam" id="PF03865"/>
    </source>
</evidence>
<name>A0ABW1YS10_9GAMM</name>
<dbReference type="Pfam" id="PF03865">
    <property type="entry name" value="ShlB"/>
    <property type="match status" value="1"/>
</dbReference>
<keyword evidence="2" id="KW-0812">Transmembrane</keyword>
<sequence>MRARYRSQLVVVGAGLLLLPPVASSQEDSSFRSRVRAAFDQDIPTVSEQDVTRDFLQRTREERDPNLDIDIPELSKRTEGPRITVSKIQFHRLQEYPEYGIEREKVEKLAEDLRVKLMKEDQLLAGGYTVDDMEELALQLDGMGARYSVENLGPRELRRLVNVIDKQNSVRGLTFGDLEEIAAELTSFYRKQGLFLAQVQIPAQEVRDGVVTMTVQEGLLGQVVAENNRKYSLEQLAAPFEEQQGKLVSHANVEEGLYLLNDLPSLNITGYFSAGDSPGETRLNLRVRDEQTWRTVTRFDNHGSIFTGDQRLFTSVDWLNPLGIGDALTIGYLKSTNVDNLDSDSDFGSDLGQFRYSLPLLGPRTRLQFSVDYNQFSLQDIEDKKNILNRLEMQGVNESYALTLDHKFRRSRDFNLTGSFSLTDKESELEAIIELPEPGDHVLGGEFGLYMDSLSNGAVPMLNILNAKIQYGEHQNTVDPERGGNFGKFAADTSSLLFIPMPFSDVNSRLILKSRWQYSDKSLPAFEQFSLGGASGVRAFDVRDFSADKAALLSAEWYFDLPDVLNPRLFGSSLNDIMQVALIADGAYGVVTNYEDDVHDDWGTLSGAGFLFKFSWQEAFTSQVSVAWPTMAKSSIEGTGDDPDDPTVYADISFFF</sequence>
<dbReference type="PANTHER" id="PTHR34597:SF3">
    <property type="entry name" value="OUTER MEMBRANE TRANSPORTER CDIB"/>
    <property type="match status" value="1"/>
</dbReference>
<evidence type="ECO:0000313" key="8">
    <source>
        <dbReference type="Proteomes" id="UP001596425"/>
    </source>
</evidence>
<keyword evidence="1" id="KW-0472">Membrane</keyword>
<keyword evidence="1" id="KW-1134">Transmembrane beta strand</keyword>
<organism evidence="7 8">
    <name type="scientific">Microbulbifer taiwanensis</name>
    <dbReference type="NCBI Taxonomy" id="986746"/>
    <lineage>
        <taxon>Bacteria</taxon>
        <taxon>Pseudomonadati</taxon>
        <taxon>Pseudomonadota</taxon>
        <taxon>Gammaproteobacteria</taxon>
        <taxon>Cellvibrionales</taxon>
        <taxon>Microbulbiferaceae</taxon>
        <taxon>Microbulbifer</taxon>
    </lineage>
</organism>
<evidence type="ECO:0000256" key="4">
    <source>
        <dbReference type="SAM" id="SignalP"/>
    </source>
</evidence>
<evidence type="ECO:0000259" key="6">
    <source>
        <dbReference type="Pfam" id="PF08479"/>
    </source>
</evidence>
<accession>A0ABW1YS10</accession>
<dbReference type="PANTHER" id="PTHR34597">
    <property type="entry name" value="SLR1661 PROTEIN"/>
    <property type="match status" value="1"/>
</dbReference>